<protein>
    <recommendedName>
        <fullName evidence="3">F-box domain-containing protein</fullName>
    </recommendedName>
</protein>
<reference evidence="1 2" key="1">
    <citation type="submission" date="2014-04" db="EMBL/GenBank/DDBJ databases">
        <authorList>
            <consortium name="DOE Joint Genome Institute"/>
            <person name="Kuo A."/>
            <person name="Ruytinx J."/>
            <person name="Rineau F."/>
            <person name="Colpaert J."/>
            <person name="Kohler A."/>
            <person name="Nagy L.G."/>
            <person name="Floudas D."/>
            <person name="Copeland A."/>
            <person name="Barry K.W."/>
            <person name="Cichocki N."/>
            <person name="Veneault-Fourrey C."/>
            <person name="LaButti K."/>
            <person name="Lindquist E.A."/>
            <person name="Lipzen A."/>
            <person name="Lundell T."/>
            <person name="Morin E."/>
            <person name="Murat C."/>
            <person name="Sun H."/>
            <person name="Tunlid A."/>
            <person name="Henrissat B."/>
            <person name="Grigoriev I.V."/>
            <person name="Hibbett D.S."/>
            <person name="Martin F."/>
            <person name="Nordberg H.P."/>
            <person name="Cantor M.N."/>
            <person name="Hua S.X."/>
        </authorList>
    </citation>
    <scope>NUCLEOTIDE SEQUENCE [LARGE SCALE GENOMIC DNA]</scope>
    <source>
        <strain evidence="1 2">UH-Slu-Lm8-n1</strain>
    </source>
</reference>
<keyword evidence="2" id="KW-1185">Reference proteome</keyword>
<proteinExistence type="predicted"/>
<dbReference type="EMBL" id="KN835149">
    <property type="protein sequence ID" value="KIK47190.1"/>
    <property type="molecule type" value="Genomic_DNA"/>
</dbReference>
<dbReference type="HOGENOM" id="CLU_830447_0_0_1"/>
<reference evidence="2" key="2">
    <citation type="submission" date="2015-01" db="EMBL/GenBank/DDBJ databases">
        <title>Evolutionary Origins and Diversification of the Mycorrhizal Mutualists.</title>
        <authorList>
            <consortium name="DOE Joint Genome Institute"/>
            <consortium name="Mycorrhizal Genomics Consortium"/>
            <person name="Kohler A."/>
            <person name="Kuo A."/>
            <person name="Nagy L.G."/>
            <person name="Floudas D."/>
            <person name="Copeland A."/>
            <person name="Barry K.W."/>
            <person name="Cichocki N."/>
            <person name="Veneault-Fourrey C."/>
            <person name="LaButti K."/>
            <person name="Lindquist E.A."/>
            <person name="Lipzen A."/>
            <person name="Lundell T."/>
            <person name="Morin E."/>
            <person name="Murat C."/>
            <person name="Riley R."/>
            <person name="Ohm R."/>
            <person name="Sun H."/>
            <person name="Tunlid A."/>
            <person name="Henrissat B."/>
            <person name="Grigoriev I.V."/>
            <person name="Hibbett D.S."/>
            <person name="Martin F."/>
        </authorList>
    </citation>
    <scope>NUCLEOTIDE SEQUENCE [LARGE SCALE GENOMIC DNA]</scope>
    <source>
        <strain evidence="2">UH-Slu-Lm8-n1</strain>
    </source>
</reference>
<gene>
    <name evidence="1" type="ORF">CY34DRAFT_9080</name>
</gene>
<accession>A0A0D0AAA7</accession>
<evidence type="ECO:0008006" key="3">
    <source>
        <dbReference type="Google" id="ProtNLM"/>
    </source>
</evidence>
<evidence type="ECO:0000313" key="2">
    <source>
        <dbReference type="Proteomes" id="UP000054485"/>
    </source>
</evidence>
<evidence type="ECO:0000313" key="1">
    <source>
        <dbReference type="EMBL" id="KIK47190.1"/>
    </source>
</evidence>
<dbReference type="AlphaFoldDB" id="A0A0D0AAA7"/>
<sequence length="345" mass="38597">MEPVTQLSFPFGDLPVELALLILKYAAQPSFSQSETYKSKNPYSSALAICLVSKEVRKKVLPEILHTVLLPQLRNVTAFVEALRMQQSYALQDHQFKFDYTKYVRRIWMGQFRGSVPGISLDGFGQLQPELDLSPLAPVLLAAPSISVDFENLDLLSGCLLHAWNSRVDNHEGSPPLYSPKTLMITGTESMTRQWSSYIKTVHGAAFLASITHVISVTYTITDSSRHLCRICRENGSKNYNRPDWMTRTPLNNLQTFSLPIPHSARPLVECELSGTDMKVELLTFSVAKLSQRTSSRPNLKNMRIMQQMRSSPSNGLLAVSLPRSSSNCVLCQDWLKAWACGLGS</sequence>
<dbReference type="STRING" id="930992.A0A0D0AAA7"/>
<name>A0A0D0AAA7_9AGAM</name>
<dbReference type="Proteomes" id="UP000054485">
    <property type="component" value="Unassembled WGS sequence"/>
</dbReference>
<dbReference type="InParanoid" id="A0A0D0AAA7"/>
<dbReference type="OrthoDB" id="2606310at2759"/>
<organism evidence="1 2">
    <name type="scientific">Suillus luteus UH-Slu-Lm8-n1</name>
    <dbReference type="NCBI Taxonomy" id="930992"/>
    <lineage>
        <taxon>Eukaryota</taxon>
        <taxon>Fungi</taxon>
        <taxon>Dikarya</taxon>
        <taxon>Basidiomycota</taxon>
        <taxon>Agaricomycotina</taxon>
        <taxon>Agaricomycetes</taxon>
        <taxon>Agaricomycetidae</taxon>
        <taxon>Boletales</taxon>
        <taxon>Suillineae</taxon>
        <taxon>Suillaceae</taxon>
        <taxon>Suillus</taxon>
    </lineage>
</organism>